<gene>
    <name evidence="1" type="ORF">LC586_28745</name>
</gene>
<evidence type="ECO:0000313" key="1">
    <source>
        <dbReference type="EMBL" id="MCC5603074.1"/>
    </source>
</evidence>
<dbReference type="RefSeq" id="WP_229488601.1">
    <property type="nucleotide sequence ID" value="NZ_JAIVFQ010000066.1"/>
</dbReference>
<accession>A0ABS8IH36</accession>
<name>A0ABS8IH36_9NOSO</name>
<keyword evidence="2" id="KW-1185">Reference proteome</keyword>
<proteinExistence type="predicted"/>
<protein>
    <submittedName>
        <fullName evidence="1">Uncharacterized protein</fullName>
    </submittedName>
</protein>
<dbReference type="EMBL" id="JAIVFQ010000066">
    <property type="protein sequence ID" value="MCC5603074.1"/>
    <property type="molecule type" value="Genomic_DNA"/>
</dbReference>
<reference evidence="1 2" key="1">
    <citation type="journal article" date="2021" name="Microorganisms">
        <title>Genome Evolution of Filamentous Cyanobacterium Nostoc Species: From Facultative Symbiosis to Free Living.</title>
        <authorList>
            <person name="Huo D."/>
            <person name="Li H."/>
            <person name="Cai F."/>
            <person name="Guo X."/>
            <person name="Qiao Z."/>
            <person name="Wang W."/>
            <person name="Yu G."/>
            <person name="Li R."/>
        </authorList>
    </citation>
    <scope>NUCLEOTIDE SEQUENCE [LARGE SCALE GENOMIC DNA]</scope>
    <source>
        <strain evidence="1 2">CHAB 5714</strain>
    </source>
</reference>
<comment type="caution">
    <text evidence="1">The sequence shown here is derived from an EMBL/GenBank/DDBJ whole genome shotgun (WGS) entry which is preliminary data.</text>
</comment>
<organism evidence="1 2">
    <name type="scientific">Nostoc favosum CHAB5714</name>
    <dbReference type="NCBI Taxonomy" id="2780399"/>
    <lineage>
        <taxon>Bacteria</taxon>
        <taxon>Bacillati</taxon>
        <taxon>Cyanobacteriota</taxon>
        <taxon>Cyanophyceae</taxon>
        <taxon>Nostocales</taxon>
        <taxon>Nostocaceae</taxon>
        <taxon>Nostoc</taxon>
        <taxon>Nostoc favosum</taxon>
    </lineage>
</organism>
<evidence type="ECO:0000313" key="2">
    <source>
        <dbReference type="Proteomes" id="UP001199525"/>
    </source>
</evidence>
<dbReference type="Proteomes" id="UP001199525">
    <property type="component" value="Unassembled WGS sequence"/>
</dbReference>
<sequence>MTYEQVKSLKSEDFTAMCGVRPDTFNQMHSCSAIALWGKTFWFTANVPAGGHGSWQKDVPCSATHAHQ</sequence>